<evidence type="ECO:0000256" key="1">
    <source>
        <dbReference type="SAM" id="MobiDB-lite"/>
    </source>
</evidence>
<comment type="caution">
    <text evidence="4">The sequence shown here is derived from an EMBL/GenBank/DDBJ whole genome shotgun (WGS) entry which is preliminary data.</text>
</comment>
<dbReference type="STRING" id="4795.A0A225X337"/>
<evidence type="ECO:0000313" key="4">
    <source>
        <dbReference type="EMBL" id="OWZ24336.1"/>
    </source>
</evidence>
<keyword evidence="2" id="KW-0812">Transmembrane</keyword>
<feature type="region of interest" description="Disordered" evidence="1">
    <location>
        <begin position="530"/>
        <end position="567"/>
    </location>
</feature>
<keyword evidence="2" id="KW-0472">Membrane</keyword>
<feature type="chain" id="PRO_5013279690" evidence="3">
    <location>
        <begin position="30"/>
        <end position="567"/>
    </location>
</feature>
<organism evidence="4 5">
    <name type="scientific">Phytophthora megakarya</name>
    <dbReference type="NCBI Taxonomy" id="4795"/>
    <lineage>
        <taxon>Eukaryota</taxon>
        <taxon>Sar</taxon>
        <taxon>Stramenopiles</taxon>
        <taxon>Oomycota</taxon>
        <taxon>Peronosporomycetes</taxon>
        <taxon>Peronosporales</taxon>
        <taxon>Peronosporaceae</taxon>
        <taxon>Phytophthora</taxon>
    </lineage>
</organism>
<keyword evidence="3" id="KW-0732">Signal</keyword>
<accession>A0A225X337</accession>
<dbReference type="AlphaFoldDB" id="A0A225X337"/>
<gene>
    <name evidence="4" type="ORF">PHMEG_000656</name>
</gene>
<reference evidence="5" key="1">
    <citation type="submission" date="2017-03" db="EMBL/GenBank/DDBJ databases">
        <title>Phytopthora megakarya and P. palmivora, two closely related causual agents of cacao black pod achieved similar genome size and gene model numbers by different mechanisms.</title>
        <authorList>
            <person name="Ali S."/>
            <person name="Shao J."/>
            <person name="Larry D.J."/>
            <person name="Kronmiller B."/>
            <person name="Shen D."/>
            <person name="Strem M.D."/>
            <person name="Melnick R.L."/>
            <person name="Guiltinan M.J."/>
            <person name="Tyler B.M."/>
            <person name="Meinhardt L.W."/>
            <person name="Bailey B.A."/>
        </authorList>
    </citation>
    <scope>NUCLEOTIDE SEQUENCE [LARGE SCALE GENOMIC DNA]</scope>
    <source>
        <strain evidence="5">zdho120</strain>
    </source>
</reference>
<sequence length="567" mass="57483">MYSARGGLRSLVEVATVCVFATSSGQVQATDTTTARGLVGMASCGISDGDKAVGIRVIIDATCAVGGLGCYNDHCRYCKVVDTLQSAHFSSCMSLDASFTTTEDTEATSIEAVVSGSCAMTVSAGDAAVGINITTDASCANGGVGCIDNICRFCRVTTTTQSAQYNACPAAPTPTPTSTSGKQSCSQTVSDGDAAVGIKIVTDTSCNTGGIGCIDQVCRFCRVTTTPQSASFVECTTIQSTTAPRTASPTTASPTTISPAKTPTATTSAPGTAIPSTVVCTTTAAAGDIAAGINIFTDVTCVSGGLGCIDNVCRFCKTKSTTQSASYPDCSTIGGTTVQAPVATPAPTPTAVTSSSTPSIIFDCLRTVSSGDKGVGLDVVSDIRCSEGGTGCLDEVCRFCKRFDTVQSQSYLDCSSIPSSNIGSDITFVPIPVVDDSEPTMRMIATESGEATTPGVSPSTEDNNTLSAGVSRSDAGGSNISVEAGASNEKAPALFENATIQWVVVGAVCVGAVAIVGLAVFGIKRTIGTLKQTSTPPDKEKVTPEDEDRPSVLTTSNVDEPGIVRDV</sequence>
<protein>
    <submittedName>
        <fullName evidence="4">Uncharacterized protein</fullName>
    </submittedName>
</protein>
<feature type="compositionally biased region" description="Polar residues" evidence="1">
    <location>
        <begin position="449"/>
        <end position="474"/>
    </location>
</feature>
<feature type="region of interest" description="Disordered" evidence="1">
    <location>
        <begin position="243"/>
        <end position="269"/>
    </location>
</feature>
<evidence type="ECO:0000313" key="5">
    <source>
        <dbReference type="Proteomes" id="UP000198211"/>
    </source>
</evidence>
<dbReference type="EMBL" id="NBNE01000018">
    <property type="protein sequence ID" value="OWZ24336.1"/>
    <property type="molecule type" value="Genomic_DNA"/>
</dbReference>
<evidence type="ECO:0000256" key="3">
    <source>
        <dbReference type="SAM" id="SignalP"/>
    </source>
</evidence>
<name>A0A225X337_9STRA</name>
<dbReference type="Proteomes" id="UP000198211">
    <property type="component" value="Unassembled WGS sequence"/>
</dbReference>
<dbReference type="OrthoDB" id="118190at2759"/>
<feature type="transmembrane region" description="Helical" evidence="2">
    <location>
        <begin position="500"/>
        <end position="523"/>
    </location>
</feature>
<feature type="signal peptide" evidence="3">
    <location>
        <begin position="1"/>
        <end position="29"/>
    </location>
</feature>
<proteinExistence type="predicted"/>
<keyword evidence="5" id="KW-1185">Reference proteome</keyword>
<keyword evidence="2" id="KW-1133">Transmembrane helix</keyword>
<evidence type="ECO:0000256" key="2">
    <source>
        <dbReference type="SAM" id="Phobius"/>
    </source>
</evidence>
<feature type="region of interest" description="Disordered" evidence="1">
    <location>
        <begin position="447"/>
        <end position="474"/>
    </location>
</feature>